<dbReference type="Pfam" id="PF00206">
    <property type="entry name" value="Lyase_1"/>
    <property type="match status" value="1"/>
</dbReference>
<evidence type="ECO:0000256" key="1">
    <source>
        <dbReference type="ARBA" id="ARBA00010755"/>
    </source>
</evidence>
<protein>
    <recommendedName>
        <fullName evidence="6">Argininosuccinate lyase C-terminal domain-containing protein</fullName>
    </recommendedName>
</protein>
<dbReference type="Gene3D" id="1.10.275.10">
    <property type="entry name" value="Fumarase/aspartase (N-terminal domain)"/>
    <property type="match status" value="1"/>
</dbReference>
<evidence type="ECO:0000259" key="2">
    <source>
        <dbReference type="Pfam" id="PF00206"/>
    </source>
</evidence>
<organism evidence="4 5">
    <name type="scientific">Neonectria ditissima</name>
    <dbReference type="NCBI Taxonomy" id="78410"/>
    <lineage>
        <taxon>Eukaryota</taxon>
        <taxon>Fungi</taxon>
        <taxon>Dikarya</taxon>
        <taxon>Ascomycota</taxon>
        <taxon>Pezizomycotina</taxon>
        <taxon>Sordariomycetes</taxon>
        <taxon>Hypocreomycetidae</taxon>
        <taxon>Hypocreales</taxon>
        <taxon>Nectriaceae</taxon>
        <taxon>Neonectria</taxon>
    </lineage>
</organism>
<dbReference type="GO" id="GO:0004056">
    <property type="term" value="F:argininosuccinate lyase activity"/>
    <property type="evidence" value="ECO:0007669"/>
    <property type="project" value="InterPro"/>
</dbReference>
<dbReference type="EMBL" id="LKCW01000069">
    <property type="protein sequence ID" value="KPM41184.1"/>
    <property type="molecule type" value="Genomic_DNA"/>
</dbReference>
<comment type="similarity">
    <text evidence="1">Belongs to the lyase 1 family. Argininosuccinate lyase subfamily.</text>
</comment>
<dbReference type="GO" id="GO:0005829">
    <property type="term" value="C:cytosol"/>
    <property type="evidence" value="ECO:0007669"/>
    <property type="project" value="TreeGrafter"/>
</dbReference>
<dbReference type="InterPro" id="IPR009049">
    <property type="entry name" value="Argininosuccinate_lyase"/>
</dbReference>
<feature type="domain" description="Fumarate lyase N-terminal" evidence="2">
    <location>
        <begin position="25"/>
        <end position="100"/>
    </location>
</feature>
<dbReference type="PANTHER" id="PTHR43814">
    <property type="entry name" value="ARGININOSUCCINATE LYASE"/>
    <property type="match status" value="1"/>
</dbReference>
<comment type="caution">
    <text evidence="4">The sequence shown here is derived from an EMBL/GenBank/DDBJ whole genome shotgun (WGS) entry which is preliminary data.</text>
</comment>
<dbReference type="Pfam" id="PF14698">
    <property type="entry name" value="ASL_C2"/>
    <property type="match status" value="1"/>
</dbReference>
<evidence type="ECO:0000313" key="5">
    <source>
        <dbReference type="Proteomes" id="UP000050424"/>
    </source>
</evidence>
<dbReference type="SUPFAM" id="SSF48557">
    <property type="entry name" value="L-aspartase-like"/>
    <property type="match status" value="1"/>
</dbReference>
<sequence>MASSSKPEGSMLWDRRFTGESAYVHEDIHTANERRLGEIIGNNVAGKLYTGRSRNEQVVGDTRMWLRDELRKIDDQLTSFLKLTAARAESEINYIMPGYTSCSVLSPSDGAIGCCHTASLSPTIWSGSELGFEGILWGFMGAVADRDFVSETPLPLKFNGVLSTITAVLEKMKASFNLFMFATDVADYLARNGVTFRETHHIFGRCVAKSEEIGIPMNEPSYETLKGIDERFEEYIAEVFNYKASVESLTAKGTASKAAVLEQTEVIQKMVK</sequence>
<dbReference type="AlphaFoldDB" id="A0A0P7B4C0"/>
<dbReference type="STRING" id="78410.A0A0P7B4C0"/>
<keyword evidence="5" id="KW-1185">Reference proteome</keyword>
<feature type="domain" description="Argininosuccinate lyase C-terminal" evidence="3">
    <location>
        <begin position="179"/>
        <end position="247"/>
    </location>
</feature>
<dbReference type="InterPro" id="IPR024083">
    <property type="entry name" value="Fumarase/histidase_N"/>
</dbReference>
<dbReference type="PRINTS" id="PR00145">
    <property type="entry name" value="ARGSUCLYASE"/>
</dbReference>
<dbReference type="InterPro" id="IPR008948">
    <property type="entry name" value="L-Aspartase-like"/>
</dbReference>
<evidence type="ECO:0008006" key="6">
    <source>
        <dbReference type="Google" id="ProtNLM"/>
    </source>
</evidence>
<dbReference type="FunFam" id="1.10.40.30:FF:000001">
    <property type="entry name" value="Argininosuccinate lyase"/>
    <property type="match status" value="1"/>
</dbReference>
<evidence type="ECO:0000313" key="4">
    <source>
        <dbReference type="EMBL" id="KPM41184.1"/>
    </source>
</evidence>
<dbReference type="Proteomes" id="UP000050424">
    <property type="component" value="Unassembled WGS sequence"/>
</dbReference>
<dbReference type="PANTHER" id="PTHR43814:SF1">
    <property type="entry name" value="ARGININOSUCCINATE LYASE"/>
    <property type="match status" value="1"/>
</dbReference>
<gene>
    <name evidence="4" type="ORF">AK830_g5341</name>
</gene>
<dbReference type="OrthoDB" id="2561043at2759"/>
<dbReference type="GO" id="GO:0042450">
    <property type="term" value="P:L-arginine biosynthetic process via ornithine"/>
    <property type="evidence" value="ECO:0007669"/>
    <property type="project" value="InterPro"/>
</dbReference>
<dbReference type="InterPro" id="IPR029419">
    <property type="entry name" value="Arg_succ_lyase_C"/>
</dbReference>
<proteinExistence type="inferred from homology"/>
<accession>A0A0P7B4C0</accession>
<evidence type="ECO:0000259" key="3">
    <source>
        <dbReference type="Pfam" id="PF14698"/>
    </source>
</evidence>
<reference evidence="4 5" key="1">
    <citation type="submission" date="2015-09" db="EMBL/GenBank/DDBJ databases">
        <title>Draft genome of a European isolate of the apple canker pathogen Neonectria ditissima.</title>
        <authorList>
            <person name="Gomez-Cortecero A."/>
            <person name="Harrison R.J."/>
            <person name="Armitage A.D."/>
        </authorList>
    </citation>
    <scope>NUCLEOTIDE SEQUENCE [LARGE SCALE GENOMIC DNA]</scope>
    <source>
        <strain evidence="4 5">R09/05</strain>
    </source>
</reference>
<dbReference type="Gene3D" id="1.10.40.30">
    <property type="entry name" value="Fumarase/aspartase (C-terminal domain)"/>
    <property type="match status" value="1"/>
</dbReference>
<dbReference type="InterPro" id="IPR022761">
    <property type="entry name" value="Fumarate_lyase_N"/>
</dbReference>
<name>A0A0P7B4C0_9HYPO</name>